<dbReference type="STRING" id="1507870.A0A1V8TA69"/>
<evidence type="ECO:0000256" key="2">
    <source>
        <dbReference type="ARBA" id="ARBA00022448"/>
    </source>
</evidence>
<organism evidence="8 9">
    <name type="scientific">Cryoendolithus antarcticus</name>
    <dbReference type="NCBI Taxonomy" id="1507870"/>
    <lineage>
        <taxon>Eukaryota</taxon>
        <taxon>Fungi</taxon>
        <taxon>Dikarya</taxon>
        <taxon>Ascomycota</taxon>
        <taxon>Pezizomycotina</taxon>
        <taxon>Dothideomycetes</taxon>
        <taxon>Dothideomycetidae</taxon>
        <taxon>Cladosporiales</taxon>
        <taxon>Cladosporiaceae</taxon>
        <taxon>Cryoendolithus</taxon>
    </lineage>
</organism>
<evidence type="ECO:0000256" key="5">
    <source>
        <dbReference type="ARBA" id="ARBA00023136"/>
    </source>
</evidence>
<comment type="caution">
    <text evidence="8">The sequence shown here is derived from an EMBL/GenBank/DDBJ whole genome shotgun (WGS) entry which is preliminary data.</text>
</comment>
<dbReference type="InterPro" id="IPR036259">
    <property type="entry name" value="MFS_trans_sf"/>
</dbReference>
<evidence type="ECO:0000256" key="6">
    <source>
        <dbReference type="SAM" id="Phobius"/>
    </source>
</evidence>
<accession>A0A1V8TA69</accession>
<dbReference type="Pfam" id="PF07690">
    <property type="entry name" value="MFS_1"/>
    <property type="match status" value="1"/>
</dbReference>
<protein>
    <recommendedName>
        <fullName evidence="7">Major facilitator superfamily (MFS) profile domain-containing protein</fullName>
    </recommendedName>
</protein>
<dbReference type="PROSITE" id="PS50850">
    <property type="entry name" value="MFS"/>
    <property type="match status" value="1"/>
</dbReference>
<dbReference type="FunFam" id="1.20.1250.20:FF:000034">
    <property type="entry name" value="MFS general substrate transporter"/>
    <property type="match status" value="1"/>
</dbReference>
<feature type="transmembrane region" description="Helical" evidence="6">
    <location>
        <begin position="317"/>
        <end position="334"/>
    </location>
</feature>
<feature type="transmembrane region" description="Helical" evidence="6">
    <location>
        <begin position="370"/>
        <end position="391"/>
    </location>
</feature>
<keyword evidence="9" id="KW-1185">Reference proteome</keyword>
<dbReference type="Gene3D" id="1.20.1250.20">
    <property type="entry name" value="MFS general substrate transporter like domains"/>
    <property type="match status" value="2"/>
</dbReference>
<evidence type="ECO:0000256" key="1">
    <source>
        <dbReference type="ARBA" id="ARBA00004141"/>
    </source>
</evidence>
<dbReference type="GO" id="GO:0016020">
    <property type="term" value="C:membrane"/>
    <property type="evidence" value="ECO:0007669"/>
    <property type="project" value="UniProtKB-SubCell"/>
</dbReference>
<comment type="subcellular location">
    <subcellularLocation>
        <location evidence="1">Membrane</location>
        <topology evidence="1">Multi-pass membrane protein</topology>
    </subcellularLocation>
</comment>
<evidence type="ECO:0000256" key="3">
    <source>
        <dbReference type="ARBA" id="ARBA00022692"/>
    </source>
</evidence>
<name>A0A1V8TA69_9PEZI</name>
<evidence type="ECO:0000313" key="9">
    <source>
        <dbReference type="Proteomes" id="UP000192596"/>
    </source>
</evidence>
<dbReference type="SUPFAM" id="SSF103473">
    <property type="entry name" value="MFS general substrate transporter"/>
    <property type="match status" value="1"/>
</dbReference>
<feature type="transmembrane region" description="Helical" evidence="6">
    <location>
        <begin position="277"/>
        <end position="297"/>
    </location>
</feature>
<keyword evidence="3 6" id="KW-0812">Transmembrane</keyword>
<feature type="transmembrane region" description="Helical" evidence="6">
    <location>
        <begin position="86"/>
        <end position="107"/>
    </location>
</feature>
<dbReference type="AlphaFoldDB" id="A0A1V8TA69"/>
<gene>
    <name evidence="8" type="ORF">B0A48_06958</name>
</gene>
<dbReference type="FunFam" id="1.20.1250.20:FF:000068">
    <property type="entry name" value="MFS general substrate transporter"/>
    <property type="match status" value="1"/>
</dbReference>
<evidence type="ECO:0000313" key="8">
    <source>
        <dbReference type="EMBL" id="OQO08164.1"/>
    </source>
</evidence>
<reference evidence="9" key="1">
    <citation type="submission" date="2017-03" db="EMBL/GenBank/DDBJ databases">
        <title>Genomes of endolithic fungi from Antarctica.</title>
        <authorList>
            <person name="Coleine C."/>
            <person name="Masonjones S."/>
            <person name="Stajich J.E."/>
        </authorList>
    </citation>
    <scope>NUCLEOTIDE SEQUENCE [LARGE SCALE GENOMIC DNA]</scope>
    <source>
        <strain evidence="9">CCFEE 5527</strain>
    </source>
</reference>
<feature type="transmembrane region" description="Helical" evidence="6">
    <location>
        <begin position="174"/>
        <end position="195"/>
    </location>
</feature>
<keyword evidence="4 6" id="KW-1133">Transmembrane helix</keyword>
<dbReference type="InterPro" id="IPR020846">
    <property type="entry name" value="MFS_dom"/>
</dbReference>
<evidence type="ECO:0000259" key="7">
    <source>
        <dbReference type="PROSITE" id="PS50850"/>
    </source>
</evidence>
<feature type="transmembrane region" description="Helical" evidence="6">
    <location>
        <begin position="114"/>
        <end position="133"/>
    </location>
</feature>
<feature type="transmembrane region" description="Helical" evidence="6">
    <location>
        <begin position="207"/>
        <end position="229"/>
    </location>
</feature>
<dbReference type="PANTHER" id="PTHR43791">
    <property type="entry name" value="PERMEASE-RELATED"/>
    <property type="match status" value="1"/>
</dbReference>
<dbReference type="GO" id="GO:0022857">
    <property type="term" value="F:transmembrane transporter activity"/>
    <property type="evidence" value="ECO:0007669"/>
    <property type="project" value="InterPro"/>
</dbReference>
<proteinExistence type="predicted"/>
<dbReference type="EMBL" id="NAJO01000013">
    <property type="protein sequence ID" value="OQO08164.1"/>
    <property type="molecule type" value="Genomic_DNA"/>
</dbReference>
<dbReference type="FunCoup" id="A0A1V8TA69">
    <property type="interactions" value="268"/>
</dbReference>
<feature type="transmembrane region" description="Helical" evidence="6">
    <location>
        <begin position="341"/>
        <end position="358"/>
    </location>
</feature>
<sequence length="491" mass="54600">MDSHIADEKLKQLHVEDSTVTANDRKAADFDIDPVAEKKLLRKIDLRLVPILWFLYMLAFLDRTNIGNARIQGMTEDLHMTGDDYNIALFSFFITYILFEVPSNIIIKRVRPSLYLSGIMACWGVATICQGLVKNVGGLIGLRLVIGFFEAGFFPGCLYLLAMYYKRYELQWRFNLFFSGAILAGSFSGLLAYGIANMDGIGGYGGWSWIFILEGILTVVCAIGSIWIIPDWPETATFLNDDERTLLIARLSADVGDAKLNRLDKAATKRIFSDWKIWCSIVIYGGIVNTGYATSFFTPSIIKELGYTAKAAQVRSIPIFLVATVVTFGVAWLSDRLRHRYAFCMLGICVATIGYVVLLCQESVSVQGRYGAIFLVVTGGYTCQPVAIAWVQNNMAGHYKRSISSAMMIGFGNVGGIIASNIFITNQAPRYPVGYGTSLGLLWLCALACTVFVLGVRRENKKRDRGERDHLLDGPDSDNLGDANPRFRFTY</sequence>
<feature type="transmembrane region" description="Helical" evidence="6">
    <location>
        <begin position="139"/>
        <end position="162"/>
    </location>
</feature>
<keyword evidence="5 6" id="KW-0472">Membrane</keyword>
<dbReference type="InterPro" id="IPR011701">
    <property type="entry name" value="MFS"/>
</dbReference>
<dbReference type="Proteomes" id="UP000192596">
    <property type="component" value="Unassembled WGS sequence"/>
</dbReference>
<dbReference type="PANTHER" id="PTHR43791:SF52">
    <property type="entry name" value="TRANSPORTER, PUTATIVE (AFU_ORTHOLOGUE AFUA_1G11820)-RELATED"/>
    <property type="match status" value="1"/>
</dbReference>
<evidence type="ECO:0000256" key="4">
    <source>
        <dbReference type="ARBA" id="ARBA00022989"/>
    </source>
</evidence>
<dbReference type="OrthoDB" id="19923at2759"/>
<feature type="transmembrane region" description="Helical" evidence="6">
    <location>
        <begin position="403"/>
        <end position="424"/>
    </location>
</feature>
<feature type="transmembrane region" description="Helical" evidence="6">
    <location>
        <begin position="436"/>
        <end position="456"/>
    </location>
</feature>
<keyword evidence="2" id="KW-0813">Transport</keyword>
<feature type="domain" description="Major facilitator superfamily (MFS) profile" evidence="7">
    <location>
        <begin position="48"/>
        <end position="461"/>
    </location>
</feature>
<feature type="transmembrane region" description="Helical" evidence="6">
    <location>
        <begin position="48"/>
        <end position="66"/>
    </location>
</feature>
<dbReference type="InParanoid" id="A0A1V8TA69"/>